<dbReference type="SUPFAM" id="SSF52540">
    <property type="entry name" value="P-loop containing nucleoside triphosphate hydrolases"/>
    <property type="match status" value="2"/>
</dbReference>
<dbReference type="Pfam" id="PF01580">
    <property type="entry name" value="FtsK_SpoIIIE"/>
    <property type="match status" value="1"/>
</dbReference>
<dbReference type="Gene3D" id="1.10.10.10">
    <property type="entry name" value="Winged helix-like DNA-binding domain superfamily/Winged helix DNA-binding domain"/>
    <property type="match status" value="2"/>
</dbReference>
<proteinExistence type="inferred from homology"/>
<dbReference type="InterPro" id="IPR011990">
    <property type="entry name" value="TPR-like_helical_dom_sf"/>
</dbReference>
<dbReference type="Gene3D" id="2.130.10.10">
    <property type="entry name" value="YVTN repeat-like/Quinoprotein amine dehydrogenase"/>
    <property type="match status" value="1"/>
</dbReference>
<dbReference type="InterPro" id="IPR005158">
    <property type="entry name" value="BTAD"/>
</dbReference>
<keyword evidence="3" id="KW-0805">Transcription regulation</keyword>
<dbReference type="InterPro" id="IPR000719">
    <property type="entry name" value="Prot_kinase_dom"/>
</dbReference>
<dbReference type="InterPro" id="IPR002543">
    <property type="entry name" value="FtsK_dom"/>
</dbReference>
<feature type="DNA-binding region" description="OmpR/PhoB-type" evidence="7">
    <location>
        <begin position="1440"/>
        <end position="1547"/>
    </location>
</feature>
<dbReference type="Pfam" id="PF00486">
    <property type="entry name" value="Trans_reg_C"/>
    <property type="match status" value="1"/>
</dbReference>
<keyword evidence="5" id="KW-0804">Transcription</keyword>
<dbReference type="SUPFAM" id="SSF50978">
    <property type="entry name" value="WD40 repeat-like"/>
    <property type="match status" value="1"/>
</dbReference>
<dbReference type="InterPro" id="IPR015943">
    <property type="entry name" value="WD40/YVTN_repeat-like_dom_sf"/>
</dbReference>
<keyword evidence="6" id="KW-0067">ATP-binding</keyword>
<evidence type="ECO:0000259" key="11">
    <source>
        <dbReference type="PROSITE" id="PS51755"/>
    </source>
</evidence>
<evidence type="ECO:0000259" key="9">
    <source>
        <dbReference type="PROSITE" id="PS50011"/>
    </source>
</evidence>
<dbReference type="RefSeq" id="WP_270141324.1">
    <property type="nucleotide sequence ID" value="NZ_CP115450.1"/>
</dbReference>
<feature type="domain" description="Protein kinase" evidence="9">
    <location>
        <begin position="1066"/>
        <end position="1370"/>
    </location>
</feature>
<keyword evidence="13" id="KW-1185">Reference proteome</keyword>
<keyword evidence="6" id="KW-0547">Nucleotide-binding</keyword>
<evidence type="ECO:0000313" key="12">
    <source>
        <dbReference type="EMBL" id="WBP85393.1"/>
    </source>
</evidence>
<keyword evidence="2" id="KW-0902">Two-component regulatory system</keyword>
<dbReference type="Gene3D" id="3.40.50.300">
    <property type="entry name" value="P-loop containing nucleotide triphosphate hydrolases"/>
    <property type="match status" value="2"/>
</dbReference>
<dbReference type="CDD" id="cd15831">
    <property type="entry name" value="BTAD"/>
    <property type="match status" value="1"/>
</dbReference>
<evidence type="ECO:0000256" key="8">
    <source>
        <dbReference type="SAM" id="MobiDB-lite"/>
    </source>
</evidence>
<keyword evidence="4 7" id="KW-0238">DNA-binding</keyword>
<protein>
    <submittedName>
        <fullName evidence="12">SAV_2336 N-terminal domain-related protein</fullName>
    </submittedName>
</protein>
<dbReference type="PROSITE" id="PS50901">
    <property type="entry name" value="FTSK"/>
    <property type="match status" value="1"/>
</dbReference>
<dbReference type="EMBL" id="CP115450">
    <property type="protein sequence ID" value="WBP85393.1"/>
    <property type="molecule type" value="Genomic_DNA"/>
</dbReference>
<evidence type="ECO:0000256" key="3">
    <source>
        <dbReference type="ARBA" id="ARBA00023015"/>
    </source>
</evidence>
<evidence type="ECO:0000256" key="5">
    <source>
        <dbReference type="ARBA" id="ARBA00023163"/>
    </source>
</evidence>
<feature type="compositionally biased region" description="Pro residues" evidence="8">
    <location>
        <begin position="71"/>
        <end position="93"/>
    </location>
</feature>
<dbReference type="Gene3D" id="1.10.510.10">
    <property type="entry name" value="Transferase(Phosphotransferase) domain 1"/>
    <property type="match status" value="1"/>
</dbReference>
<dbReference type="SUPFAM" id="SSF48452">
    <property type="entry name" value="TPR-like"/>
    <property type="match status" value="2"/>
</dbReference>
<dbReference type="Pfam" id="PF03704">
    <property type="entry name" value="BTAD"/>
    <property type="match status" value="2"/>
</dbReference>
<dbReference type="PANTHER" id="PTHR35807">
    <property type="entry name" value="TRANSCRIPTIONAL REGULATOR REDD-RELATED"/>
    <property type="match status" value="1"/>
</dbReference>
<reference evidence="13" key="1">
    <citation type="submission" date="2022-12" db="EMBL/GenBank/DDBJ databases">
        <authorList>
            <person name="Mo P."/>
        </authorList>
    </citation>
    <scope>NUCLEOTIDE SEQUENCE [LARGE SCALE GENOMIC DNA]</scope>
    <source>
        <strain evidence="13">HUAS 3-15</strain>
    </source>
</reference>
<dbReference type="InterPro" id="IPR051677">
    <property type="entry name" value="AfsR-DnrI-RedD_regulator"/>
</dbReference>
<evidence type="ECO:0000256" key="4">
    <source>
        <dbReference type="ARBA" id="ARBA00023125"/>
    </source>
</evidence>
<feature type="region of interest" description="Disordered" evidence="8">
    <location>
        <begin position="336"/>
        <end position="356"/>
    </location>
</feature>
<evidence type="ECO:0000256" key="7">
    <source>
        <dbReference type="PROSITE-ProRule" id="PRU01091"/>
    </source>
</evidence>
<dbReference type="InterPro" id="IPR036322">
    <property type="entry name" value="WD40_repeat_dom_sf"/>
</dbReference>
<dbReference type="Pfam" id="PF00069">
    <property type="entry name" value="Pkinase"/>
    <property type="match status" value="1"/>
</dbReference>
<feature type="binding site" evidence="6">
    <location>
        <begin position="1764"/>
        <end position="1771"/>
    </location>
    <ligand>
        <name>ATP</name>
        <dbReference type="ChEBI" id="CHEBI:30616"/>
    </ligand>
</feature>
<evidence type="ECO:0000259" key="10">
    <source>
        <dbReference type="PROSITE" id="PS50901"/>
    </source>
</evidence>
<evidence type="ECO:0000313" key="13">
    <source>
        <dbReference type="Proteomes" id="UP001212821"/>
    </source>
</evidence>
<dbReference type="InterPro" id="IPR016032">
    <property type="entry name" value="Sig_transdc_resp-reg_C-effctor"/>
</dbReference>
<dbReference type="PROSITE" id="PS51755">
    <property type="entry name" value="OMPR_PHOB"/>
    <property type="match status" value="1"/>
</dbReference>
<sequence length="1970" mass="213113">MGAFGRGGDFGADGDFGTEGETAARSVLRQALAALVAPAGEQPQPQDLADVLWISELAGLAPLPDSSPERPTNPPPAPRPPSTPEHDAAPPPDRTWQNRPGEPEPPAPMPPQPDPKVELHPRCAPAGTERPGPVARGAEVVQVTRPTALPGALAIARALRPLRRPLTQHPGGFRRLHLDEEATATATAETGVLLPVWHRARPRYAVDLLIDTGATMAVWHDLAGELATLLERHGAFEEVRTWSLDTDRDTPHLTPFRRRRTAVPPPAAPDRNWSGPLADPHRRRILLVLTDGVGPAWYGDELVPYLARAASTGPAAALQVLPRRLWHRTALRTAPVEGRAATHGRPAPVLRTGTALPGIPRGQAGAAARAAVRWLPVLEIDADWLAPWADLTAGRTAGWTPLLAAPLSGVPRPQRPRARASAPRTAADRVAAFRAGSSPAAYRLACHLAAAPLSLPVMRLVQRATVPESGQRELAELFLSGLIEVRAKAVDPDEVVYDFVDGVREELLGELTRTESVRVLDQVLAKVSGRVAATFGGTLDFRALAASAGEARHQLPERSRPFAEVAATVLAGAGGQHAALARYLGSAVADRGIRTGLLTPVPPVVSPPDPPRMIGRERELRLLAQACRADGSQTRLVVVEASPGMGRRRLVQEYVRRHGGRHSFVHWIEGRSADALGNGFERLRVALGAKSYTPLDEVVGDHPDWLIVVDALRPDSGYLREILELIASESGCLIVTTGSRQGMRFLADAQTITLGFLTEAELRQEIRHRLGDAYQRIQHAQEFQHLLDRMPRRPDELATWQLDEKLAALTVPAEVDGANIPKSFRLPCRALALAAVPGPDGRSDLAVYGVDGLVHFIDAMDGLKFRSSLLLDVTSDVVAMAAFGDDRFILCTADVDGVLQFWDAEDGSLLDSQSGLPFEPVAMAAHTHSDGRQYLWISDLQGRMSLWDVQEDAVEVELPGIAGGYRAWALTSVPHLDGQTALVGVDQSGTVHRWRPDDPGSVDFTSTTRLDPDLARTIVGIASDEDHCVIASIGDHDGRVHVWELENGLRSSVQPESETRTVGGHFRLVERIARGRQSEIWRARDERDGGTVAVKAFEPNRLPAVLEAGPFLEQVGKFTALRHPGLVVCPIARLEAERLYLVLEFIDGPNLRTVLDAGPLPPDEAAAIALGVAEALEYLHSQGIAHGRVEPANILIRPNGSPALCDFGVFPGDPPGDLYALGTVLHEAGMPEPLHGLVLELLHPDPHRRPSSAAEVARRIAASGVLPQPDRRQELPLRFTLLGEVRAWRGDEPVELGSQERKAVLAALLKYRGRPVRAEVLLEAVREQHTAFARDVDEVWVQVQELQVALNSTSAPRAVLEELSDGHTWVLNVASGQIDVVLFEQALERAEAALSSADPAAARRHAQEALALWQGPPLADLPGPSAELERRRLNELYERARELVRSERSRLRYSLLGPLRVWRDGELLSVGSPQQQAVLAALLLHAPEPVPTASLINAVWGDQPPPQAEAALRTYISRLRSILGDRTQPRGAAEIIQSVSGGFRLAVDRGSIDAIVFEERLAAAVSAEKAGDLFAAHTLVRSALDLWEGPALDGVPGPYASRERTRLTERRLAAVEDLYATGLALGRHEEYVSELEPLVVEHPLRERLCALLMLAFHRCGRQVEALEAYGRLQDRLWEEFAIEPTPVVTRLFAMIQADDRQLRRPGWAEALIVPPGGTAAPAVVEADRLPRGNAPQGVAIGLDVAQQAPVFVDFDANPLFAVYGEEGSGKTALLRLLVKQLTERYTADRVGFLVVDFHGTLRDEVPPAHLVHYAPNTSGLDTLARILRVAATSRTPGARKTAPKDIFLIVDDFELIAANEEEPLASLVEILPQARELGLRVIIARRSEGAGRARAADPFLRAVCDLGPHGVVLSGDGQEGPLLGSVAPQPLPPGRGIHVTPDRLSGTLIQTGWLPARNGRDPAPGAARGT</sequence>
<dbReference type="InterPro" id="IPR011009">
    <property type="entry name" value="Kinase-like_dom_sf"/>
</dbReference>
<dbReference type="InterPro" id="IPR047738">
    <property type="entry name" value="SAV_2336-like_N"/>
</dbReference>
<dbReference type="Proteomes" id="UP001212821">
    <property type="component" value="Chromosome"/>
</dbReference>
<comment type="similarity">
    <text evidence="1">Belongs to the AfsR/DnrI/RedD regulatory family.</text>
</comment>
<dbReference type="NCBIfam" id="NF041121">
    <property type="entry name" value="SAV_2336_NTERM"/>
    <property type="match status" value="1"/>
</dbReference>
<gene>
    <name evidence="12" type="ORF">O1G21_05650</name>
</gene>
<accession>A0ABY7PY83</accession>
<feature type="domain" description="FtsK" evidence="10">
    <location>
        <begin position="1747"/>
        <end position="1919"/>
    </location>
</feature>
<evidence type="ECO:0000256" key="2">
    <source>
        <dbReference type="ARBA" id="ARBA00023012"/>
    </source>
</evidence>
<name>A0ABY7PY83_9ACTN</name>
<evidence type="ECO:0000256" key="1">
    <source>
        <dbReference type="ARBA" id="ARBA00005820"/>
    </source>
</evidence>
<dbReference type="Gene3D" id="1.25.40.10">
    <property type="entry name" value="Tetratricopeptide repeat domain"/>
    <property type="match status" value="1"/>
</dbReference>
<dbReference type="CDD" id="cd14014">
    <property type="entry name" value="STKc_PknB_like"/>
    <property type="match status" value="1"/>
</dbReference>
<dbReference type="InterPro" id="IPR036388">
    <property type="entry name" value="WH-like_DNA-bd_sf"/>
</dbReference>
<dbReference type="PROSITE" id="PS50011">
    <property type="entry name" value="PROTEIN_KINASE_DOM"/>
    <property type="match status" value="1"/>
</dbReference>
<evidence type="ECO:0000256" key="6">
    <source>
        <dbReference type="PROSITE-ProRule" id="PRU00289"/>
    </source>
</evidence>
<dbReference type="SMART" id="SM00862">
    <property type="entry name" value="Trans_reg_C"/>
    <property type="match status" value="2"/>
</dbReference>
<dbReference type="SUPFAM" id="SSF56112">
    <property type="entry name" value="Protein kinase-like (PK-like)"/>
    <property type="match status" value="1"/>
</dbReference>
<dbReference type="PANTHER" id="PTHR35807:SF1">
    <property type="entry name" value="TRANSCRIPTIONAL REGULATOR REDD"/>
    <property type="match status" value="1"/>
</dbReference>
<feature type="region of interest" description="Disordered" evidence="8">
    <location>
        <begin position="60"/>
        <end position="133"/>
    </location>
</feature>
<dbReference type="SMART" id="SM01043">
    <property type="entry name" value="BTAD"/>
    <property type="match status" value="2"/>
</dbReference>
<dbReference type="InterPro" id="IPR001867">
    <property type="entry name" value="OmpR/PhoB-type_DNA-bd"/>
</dbReference>
<organism evidence="12 13">
    <name type="scientific">Kitasatospora cathayae</name>
    <dbReference type="NCBI Taxonomy" id="3004092"/>
    <lineage>
        <taxon>Bacteria</taxon>
        <taxon>Bacillati</taxon>
        <taxon>Actinomycetota</taxon>
        <taxon>Actinomycetes</taxon>
        <taxon>Kitasatosporales</taxon>
        <taxon>Streptomycetaceae</taxon>
        <taxon>Kitasatospora</taxon>
    </lineage>
</organism>
<feature type="compositionally biased region" description="Pro residues" evidence="8">
    <location>
        <begin position="103"/>
        <end position="114"/>
    </location>
</feature>
<feature type="domain" description="OmpR/PhoB-type" evidence="11">
    <location>
        <begin position="1440"/>
        <end position="1547"/>
    </location>
</feature>
<dbReference type="InterPro" id="IPR027417">
    <property type="entry name" value="P-loop_NTPase"/>
</dbReference>
<dbReference type="SUPFAM" id="SSF46894">
    <property type="entry name" value="C-terminal effector domain of the bipartite response regulators"/>
    <property type="match status" value="1"/>
</dbReference>